<sequence length="99" mass="11528">MNKELDNLINKVNKSFPIYQLLGKMKKSIGWLPDEVVNRICQCYLKNSHKITKPWPWFVKATNESWRAYNAEKNISEGAALKKMPVPKELLELIRGVKI</sequence>
<proteinExistence type="predicted"/>
<organism evidence="1">
    <name type="scientific">marine sediment metagenome</name>
    <dbReference type="NCBI Taxonomy" id="412755"/>
    <lineage>
        <taxon>unclassified sequences</taxon>
        <taxon>metagenomes</taxon>
        <taxon>ecological metagenomes</taxon>
    </lineage>
</organism>
<accession>A0A0F9VW96</accession>
<evidence type="ECO:0000313" key="1">
    <source>
        <dbReference type="EMBL" id="KKN70018.1"/>
    </source>
</evidence>
<dbReference type="AlphaFoldDB" id="A0A0F9VW96"/>
<reference evidence="1" key="1">
    <citation type="journal article" date="2015" name="Nature">
        <title>Complex archaea that bridge the gap between prokaryotes and eukaryotes.</title>
        <authorList>
            <person name="Spang A."/>
            <person name="Saw J.H."/>
            <person name="Jorgensen S.L."/>
            <person name="Zaremba-Niedzwiedzka K."/>
            <person name="Martijn J."/>
            <person name="Lind A.E."/>
            <person name="van Eijk R."/>
            <person name="Schleper C."/>
            <person name="Guy L."/>
            <person name="Ettema T.J."/>
        </authorList>
    </citation>
    <scope>NUCLEOTIDE SEQUENCE</scope>
</reference>
<name>A0A0F9VW96_9ZZZZ</name>
<evidence type="ECO:0008006" key="2">
    <source>
        <dbReference type="Google" id="ProtNLM"/>
    </source>
</evidence>
<dbReference type="EMBL" id="LAZR01000412">
    <property type="protein sequence ID" value="KKN70018.1"/>
    <property type="molecule type" value="Genomic_DNA"/>
</dbReference>
<comment type="caution">
    <text evidence="1">The sequence shown here is derived from an EMBL/GenBank/DDBJ whole genome shotgun (WGS) entry which is preliminary data.</text>
</comment>
<gene>
    <name evidence="1" type="ORF">LCGC14_0434650</name>
</gene>
<protein>
    <recommendedName>
        <fullName evidence="2">Primase C-terminal 2 domain-containing protein</fullName>
    </recommendedName>
</protein>